<evidence type="ECO:0000256" key="3">
    <source>
        <dbReference type="ARBA" id="ARBA00022842"/>
    </source>
</evidence>
<reference evidence="8" key="1">
    <citation type="journal article" date="2022" name="Front. Genet.">
        <title>Chromosome-Scale Assembly of the Dendrobium nobile Genome Provides Insights Into the Molecular Mechanism of the Biosynthesis of the Medicinal Active Ingredient of Dendrobium.</title>
        <authorList>
            <person name="Xu Q."/>
            <person name="Niu S.-C."/>
            <person name="Li K.-L."/>
            <person name="Zheng P.-J."/>
            <person name="Zhang X.-J."/>
            <person name="Jia Y."/>
            <person name="Liu Y."/>
            <person name="Niu Y.-X."/>
            <person name="Yu L.-H."/>
            <person name="Chen D.-F."/>
            <person name="Zhang G.-Q."/>
        </authorList>
    </citation>
    <scope>NUCLEOTIDE SEQUENCE</scope>
    <source>
        <tissue evidence="8">Leaf</tissue>
    </source>
</reference>
<gene>
    <name evidence="8" type="ORF">KFK09_008017</name>
</gene>
<dbReference type="Pfam" id="PF00004">
    <property type="entry name" value="AAA"/>
    <property type="match status" value="1"/>
</dbReference>
<name>A0A8T3BY44_DENNO</name>
<dbReference type="InterPro" id="IPR050747">
    <property type="entry name" value="Mitochondrial_chaperone_BCS1"/>
</dbReference>
<dbReference type="Proteomes" id="UP000829196">
    <property type="component" value="Unassembled WGS sequence"/>
</dbReference>
<feature type="region of interest" description="Disordered" evidence="5">
    <location>
        <begin position="470"/>
        <end position="493"/>
    </location>
</feature>
<evidence type="ECO:0000256" key="4">
    <source>
        <dbReference type="ARBA" id="ARBA00049360"/>
    </source>
</evidence>
<keyword evidence="3" id="KW-0460">Magnesium</keyword>
<dbReference type="SMR" id="A0A8T3BY44"/>
<dbReference type="AlphaFoldDB" id="A0A8T3BY44"/>
<evidence type="ECO:0000259" key="7">
    <source>
        <dbReference type="SMART" id="SM00382"/>
    </source>
</evidence>
<evidence type="ECO:0000256" key="1">
    <source>
        <dbReference type="ARBA" id="ARBA00001946"/>
    </source>
</evidence>
<dbReference type="Gene3D" id="3.40.50.300">
    <property type="entry name" value="P-loop containing nucleotide triphosphate hydrolases"/>
    <property type="match status" value="1"/>
</dbReference>
<keyword evidence="6" id="KW-0472">Membrane</keyword>
<dbReference type="GO" id="GO:0005524">
    <property type="term" value="F:ATP binding"/>
    <property type="evidence" value="ECO:0007669"/>
    <property type="project" value="InterPro"/>
</dbReference>
<comment type="cofactor">
    <cofactor evidence="1">
        <name>Mg(2+)</name>
        <dbReference type="ChEBI" id="CHEBI:18420"/>
    </cofactor>
</comment>
<dbReference type="GO" id="GO:0016887">
    <property type="term" value="F:ATP hydrolysis activity"/>
    <property type="evidence" value="ECO:0007669"/>
    <property type="project" value="InterPro"/>
</dbReference>
<dbReference type="InterPro" id="IPR058017">
    <property type="entry name" value="At3g28540-like_C"/>
</dbReference>
<dbReference type="GO" id="GO:0006950">
    <property type="term" value="P:response to stress"/>
    <property type="evidence" value="ECO:0007669"/>
    <property type="project" value="UniProtKB-ARBA"/>
</dbReference>
<evidence type="ECO:0000256" key="5">
    <source>
        <dbReference type="SAM" id="MobiDB-lite"/>
    </source>
</evidence>
<evidence type="ECO:0000313" key="8">
    <source>
        <dbReference type="EMBL" id="KAI0520541.1"/>
    </source>
</evidence>
<dbReference type="InterPro" id="IPR003593">
    <property type="entry name" value="AAA+_ATPase"/>
</dbReference>
<dbReference type="InterPro" id="IPR003959">
    <property type="entry name" value="ATPase_AAA_core"/>
</dbReference>
<comment type="catalytic activity">
    <reaction evidence="4">
        <text>ATP + H2O = ADP + phosphate + H(+)</text>
        <dbReference type="Rhea" id="RHEA:13065"/>
        <dbReference type="ChEBI" id="CHEBI:15377"/>
        <dbReference type="ChEBI" id="CHEBI:15378"/>
        <dbReference type="ChEBI" id="CHEBI:30616"/>
        <dbReference type="ChEBI" id="CHEBI:43474"/>
        <dbReference type="ChEBI" id="CHEBI:456216"/>
    </reaction>
</comment>
<dbReference type="EMBL" id="JAGYWB010000006">
    <property type="protein sequence ID" value="KAI0520541.1"/>
    <property type="molecule type" value="Genomic_DNA"/>
</dbReference>
<comment type="caution">
    <text evidence="8">The sequence shown here is derived from an EMBL/GenBank/DDBJ whole genome shotgun (WGS) entry which is preliminary data.</text>
</comment>
<keyword evidence="6" id="KW-0812">Transmembrane</keyword>
<feature type="transmembrane region" description="Helical" evidence="6">
    <location>
        <begin position="12"/>
        <end position="36"/>
    </location>
</feature>
<dbReference type="InterPro" id="IPR025753">
    <property type="entry name" value="AAA_N_dom"/>
</dbReference>
<dbReference type="SMART" id="SM00382">
    <property type="entry name" value="AAA"/>
    <property type="match status" value="1"/>
</dbReference>
<evidence type="ECO:0000256" key="2">
    <source>
        <dbReference type="ARBA" id="ARBA00007448"/>
    </source>
</evidence>
<dbReference type="SUPFAM" id="SSF52540">
    <property type="entry name" value="P-loop containing nucleoside triphosphate hydrolases"/>
    <property type="match status" value="1"/>
</dbReference>
<sequence>MIASSAANLLRAVVAVVFILSILRFVLSLKSLSYLLGRLWRWGEERTQAYQSFNVPRYGEGLQENPLYRKAAAYVAALPAAEDSDHTNLFSSGVRPNEFSAQLAAGQIINDFFLGARVSWTFHPGAGDGGCLVLRLRRQDRYRVLRPYLQYVENAAEEIENRRKEIRMYTIAAGKWRSVQMTHPATMETVAMEQDIKNRVKSDLESFLKGRAYYTRLGRVWKRSYLLHGPPGTGKSSFVAAMARFLSYDLYDLDLSVVSDSADLRSLLLDTTPRSIILIEDLDRYLASGGDVSGMLNFMDGIFSCCTEERVMVFTASVSKDKLDSAVTRPGRLDVHINFPLCDFTAFKTLASSYLGLKDHKLYPQVEEGFQTGAKLSPAEIGEIMIANRGSPSRALKSVINALQRSASFNDAEKTLITNYSSGSRRLSESELIDCTSGRMGLGLGFGKDTTVREIRKLYGLIKLRSGSRREGTMPADVAGNAADAGGGVDERR</sequence>
<dbReference type="Pfam" id="PF14363">
    <property type="entry name" value="AAA_assoc"/>
    <property type="match status" value="1"/>
</dbReference>
<organism evidence="8 9">
    <name type="scientific">Dendrobium nobile</name>
    <name type="common">Orchid</name>
    <dbReference type="NCBI Taxonomy" id="94219"/>
    <lineage>
        <taxon>Eukaryota</taxon>
        <taxon>Viridiplantae</taxon>
        <taxon>Streptophyta</taxon>
        <taxon>Embryophyta</taxon>
        <taxon>Tracheophyta</taxon>
        <taxon>Spermatophyta</taxon>
        <taxon>Magnoliopsida</taxon>
        <taxon>Liliopsida</taxon>
        <taxon>Asparagales</taxon>
        <taxon>Orchidaceae</taxon>
        <taxon>Epidendroideae</taxon>
        <taxon>Malaxideae</taxon>
        <taxon>Dendrobiinae</taxon>
        <taxon>Dendrobium</taxon>
    </lineage>
</organism>
<evidence type="ECO:0000256" key="6">
    <source>
        <dbReference type="SAM" id="Phobius"/>
    </source>
</evidence>
<keyword evidence="9" id="KW-1185">Reference proteome</keyword>
<dbReference type="Pfam" id="PF25568">
    <property type="entry name" value="AAA_lid_At3g28540"/>
    <property type="match status" value="1"/>
</dbReference>
<dbReference type="InterPro" id="IPR027417">
    <property type="entry name" value="P-loop_NTPase"/>
</dbReference>
<comment type="similarity">
    <text evidence="2">Belongs to the AAA ATPase family. BCS1 subfamily.</text>
</comment>
<keyword evidence="6" id="KW-1133">Transmembrane helix</keyword>
<dbReference type="OrthoDB" id="10251412at2759"/>
<accession>A0A8T3BY44</accession>
<evidence type="ECO:0000313" key="9">
    <source>
        <dbReference type="Proteomes" id="UP000829196"/>
    </source>
</evidence>
<protein>
    <recommendedName>
        <fullName evidence="7">AAA+ ATPase domain-containing protein</fullName>
    </recommendedName>
</protein>
<dbReference type="PANTHER" id="PTHR23070">
    <property type="entry name" value="BCS1 AAA-TYPE ATPASE"/>
    <property type="match status" value="1"/>
</dbReference>
<proteinExistence type="inferred from homology"/>
<feature type="domain" description="AAA+ ATPase" evidence="7">
    <location>
        <begin position="221"/>
        <end position="343"/>
    </location>
</feature>